<dbReference type="AlphaFoldDB" id="A0A855ETQ8"/>
<sequence>MPVSSGRASLVSWPFTSGPVLPATSSLTLTSTGVAGGVISTVRTYSPESGLTLPAVSVAMAVKRCSPSASTVVGVKLQIPLALASTVPSRRLPS</sequence>
<comment type="caution">
    <text evidence="1">The sequence shown here is derived from an EMBL/GenBank/DDBJ whole genome shotgun (WGS) entry which is preliminary data.</text>
</comment>
<dbReference type="EMBL" id="PDLK01000002">
    <property type="protein sequence ID" value="PHH07085.1"/>
    <property type="molecule type" value="Genomic_DNA"/>
</dbReference>
<protein>
    <submittedName>
        <fullName evidence="1">Uncharacterized protein</fullName>
    </submittedName>
</protein>
<dbReference type="Proteomes" id="UP000222768">
    <property type="component" value="Unassembled WGS sequence"/>
</dbReference>
<accession>A0A855ETQ8</accession>
<evidence type="ECO:0000313" key="1">
    <source>
        <dbReference type="EMBL" id="PHH07085.1"/>
    </source>
</evidence>
<evidence type="ECO:0000313" key="2">
    <source>
        <dbReference type="Proteomes" id="UP000222768"/>
    </source>
</evidence>
<name>A0A855ETQ8_9ENTR</name>
<proteinExistence type="predicted"/>
<gene>
    <name evidence="1" type="ORF">CRX53_16855</name>
</gene>
<reference evidence="2" key="1">
    <citation type="submission" date="2017-09" db="EMBL/GenBank/DDBJ databases">
        <title>FDA dAtabase for Regulatory Grade micrObial Sequences (FDA-ARGOS): Supporting development and validation of Infectious Disease Dx tests.</title>
        <authorList>
            <person name="Minogue T."/>
            <person name="Wolcott M."/>
            <person name="Wasieloski L."/>
            <person name="Aguilar W."/>
            <person name="Moore D."/>
            <person name="Tallon L."/>
            <person name="Sadzewicz L."/>
            <person name="Ott S."/>
            <person name="Zhao X."/>
            <person name="Nagaraj S."/>
            <person name="Vavikolanu K."/>
            <person name="Aluvathingal J."/>
            <person name="Nadendla S."/>
            <person name="Sichtig H."/>
        </authorList>
    </citation>
    <scope>NUCLEOTIDE SEQUENCE [LARGE SCALE GENOMIC DNA]</scope>
    <source>
        <strain evidence="2">FDAARGOS_404</strain>
    </source>
</reference>
<organism evidence="1 2">
    <name type="scientific">Leclercia adecarboxylata</name>
    <dbReference type="NCBI Taxonomy" id="83655"/>
    <lineage>
        <taxon>Bacteria</taxon>
        <taxon>Pseudomonadati</taxon>
        <taxon>Pseudomonadota</taxon>
        <taxon>Gammaproteobacteria</taxon>
        <taxon>Enterobacterales</taxon>
        <taxon>Enterobacteriaceae</taxon>
        <taxon>Leclercia</taxon>
    </lineage>
</organism>